<proteinExistence type="predicted"/>
<accession>A0A512BDR2</accession>
<evidence type="ECO:0000313" key="1">
    <source>
        <dbReference type="EMBL" id="GEO10025.1"/>
    </source>
</evidence>
<sequence length="1513" mass="157085">MRTLFSSRFYLNKPSNSTKSPRPTRSFFKACLIIAPILICNNVFSATITTTGNGNWSSTIANAPWPNGIIPAPGDDVIIGDGFSLTANGDYTCRSISFTSAGNGTGLGTLTVNAGYTLTVSTAISATASGVAVKTSGTYYLSGGGTITCNTINCNNTTIPGGSATTYITLISTVASLSASGNVNIYSTYNSSGGKFNNGKFNIQSGIVSVAGSINTFNSDASNISALDLVTSASNPTLNLGGATPFNLSSTGTNNIALNGTGATVNYNGSTSQSVYNTPYTNLTLSGSGTKSLPSSSLSITGNIAVSETAIATAGGSLTVGGSVSIGIGSTFTDGTFTHNVGGGWSNDGTYTANSSTINLNGAVQQVISGSSRTTFNNLRLSNSAGASITTSPIINAVLTFSSGKITTGINKISLGASASTSGVGASRYIYGNEEIFIPNGSAPTKTFDIGDNSNYTPVNITFSGTTTGSGSITASSASGDHSDIVNSGINSLLSVNRTWTLSNNAVAGFTSYSATLNFVSGDKDLGGLPSAYVARLLTSSGWVSTNTTAANLLSTQATGMNAFGTFQIGTPGSAPIVVLQPLSVSVCSSSGTSFTSTAIGLPTATVKWQRDPNTGTYVDINGSTDGGIYSGFTSTTLTLSNTTGLNSYKYRAVFTNINGTATSLAPALSVSLMPSATISYSGSPFCATGTALVTRTGLAGGVYSSNGLAIDAGSGDLALSNSTPGTYTISYAVGALFPCPAFQVTTTVTITAPGSWTGSVSSDWNEPGNWKCGSIPVVTTNVIIPSAAPNYPIINALTPEINNLTLQSGSSIIITNGTFKIRGTITNSGGTIDATAGKVELTGSATQTIPASIFTSNAIKDLALTNAAGVTLAGDLRVTGSLSFGSVNNCVFTTGGFLTLASTATATAYVADITNSGINSGNTISGLVTVERYVPAKRSYRFITSPVNSTKSIKASWMENTNNPNSWTNNNPVLNYGTHITGALGNTNGFDATATNNPSLFTFNNAMQAWTAVTNTAGLVTAGNGYRLMVRGSRSVDLNNNEATPSATTLRATGTLVTGNVVMKKTGGGGTAGMPVLADSIGAYNLIGNPYASVIDWKKLTTTGISDGFYYYDPTINGTNKRGVYVTYNGTMDQTNNSSSKVNRYIQSGQAFFVRTEAANPSITFKEINKTNSQASVFRNVNDLPNVSVQLQLTSEAGAPETADGLKVYFSDDFSNAISKEDSYKFNNLDENICIQRNHAALSLEGRKPLAGTDSIPLKVWQLTQKNYSLKVNLNNFSERIQGYLQDKYSNTTTPLASEETVVPFEITSAAASSAADRFTIVFKTLATLPVQLSAIKASVLNKGVQVDWRAESEAGIDHYEVERSTDAQHYTAIGSVKAKNISGISAAYNFFDNSPAIGNNYYRINSVEKSGEVKLSEVVRIEVSSEKNTISVANNPVKGNQLKLLFDNATKGDYKIRLINVAGETVFTDRILYAGGTMYVPLIPHAHLSAGLYQLHVRGASYFKTIPVLIQ</sequence>
<keyword evidence="2" id="KW-1185">Reference proteome</keyword>
<comment type="caution">
    <text evidence="1">The sequence shown here is derived from an EMBL/GenBank/DDBJ whole genome shotgun (WGS) entry which is preliminary data.</text>
</comment>
<organism evidence="1 2">
    <name type="scientific">Segetibacter aerophilus</name>
    <dbReference type="NCBI Taxonomy" id="670293"/>
    <lineage>
        <taxon>Bacteria</taxon>
        <taxon>Pseudomonadati</taxon>
        <taxon>Bacteroidota</taxon>
        <taxon>Chitinophagia</taxon>
        <taxon>Chitinophagales</taxon>
        <taxon>Chitinophagaceae</taxon>
        <taxon>Segetibacter</taxon>
    </lineage>
</organism>
<name>A0A512BDR2_9BACT</name>
<protein>
    <recommendedName>
        <fullName evidence="3">Ig-like domain-containing protein</fullName>
    </recommendedName>
</protein>
<evidence type="ECO:0000313" key="2">
    <source>
        <dbReference type="Proteomes" id="UP000321513"/>
    </source>
</evidence>
<reference evidence="1 2" key="1">
    <citation type="submission" date="2019-07" db="EMBL/GenBank/DDBJ databases">
        <title>Whole genome shotgun sequence of Segetibacter aerophilus NBRC 106135.</title>
        <authorList>
            <person name="Hosoyama A."/>
            <person name="Uohara A."/>
            <person name="Ohji S."/>
            <person name="Ichikawa N."/>
        </authorList>
    </citation>
    <scope>NUCLEOTIDE SEQUENCE [LARGE SCALE GENOMIC DNA]</scope>
    <source>
        <strain evidence="1 2">NBRC 106135</strain>
    </source>
</reference>
<dbReference type="EMBL" id="BJYT01000008">
    <property type="protein sequence ID" value="GEO10025.1"/>
    <property type="molecule type" value="Genomic_DNA"/>
</dbReference>
<dbReference type="InterPro" id="IPR036179">
    <property type="entry name" value="Ig-like_dom_sf"/>
</dbReference>
<dbReference type="OrthoDB" id="1652165at2"/>
<dbReference type="Proteomes" id="UP000321513">
    <property type="component" value="Unassembled WGS sequence"/>
</dbReference>
<dbReference type="RefSeq" id="WP_147204137.1">
    <property type="nucleotide sequence ID" value="NZ_BJYT01000008.1"/>
</dbReference>
<dbReference type="Gene3D" id="2.60.40.10">
    <property type="entry name" value="Immunoglobulins"/>
    <property type="match status" value="2"/>
</dbReference>
<evidence type="ECO:0008006" key="3">
    <source>
        <dbReference type="Google" id="ProtNLM"/>
    </source>
</evidence>
<dbReference type="SUPFAM" id="SSF48726">
    <property type="entry name" value="Immunoglobulin"/>
    <property type="match status" value="1"/>
</dbReference>
<dbReference type="InterPro" id="IPR013783">
    <property type="entry name" value="Ig-like_fold"/>
</dbReference>
<gene>
    <name evidence="1" type="ORF">SAE01_25210</name>
</gene>